<evidence type="ECO:0000256" key="4">
    <source>
        <dbReference type="ARBA" id="ARBA00022801"/>
    </source>
</evidence>
<dbReference type="RefSeq" id="WP_114686798.1">
    <property type="nucleotide sequence ID" value="NZ_QQNB01000001.1"/>
</dbReference>
<proteinExistence type="inferred from homology"/>
<dbReference type="EMBL" id="QQNB01000001">
    <property type="protein sequence ID" value="RDE07218.1"/>
    <property type="molecule type" value="Genomic_DNA"/>
</dbReference>
<dbReference type="Proteomes" id="UP000253918">
    <property type="component" value="Unassembled WGS sequence"/>
</dbReference>
<keyword evidence="9" id="KW-1185">Reference proteome</keyword>
<gene>
    <name evidence="8" type="ORF">DVW87_06170</name>
</gene>
<feature type="region of interest" description="Disordered" evidence="7">
    <location>
        <begin position="358"/>
        <end position="382"/>
    </location>
</feature>
<dbReference type="OrthoDB" id="9768786at2"/>
<dbReference type="GO" id="GO:0015926">
    <property type="term" value="F:glucosidase activity"/>
    <property type="evidence" value="ECO:0007669"/>
    <property type="project" value="InterPro"/>
</dbReference>
<comment type="caution">
    <text evidence="8">The sequence shown here is derived from an EMBL/GenBank/DDBJ whole genome shotgun (WGS) entry which is preliminary data.</text>
</comment>
<evidence type="ECO:0000256" key="7">
    <source>
        <dbReference type="SAM" id="MobiDB-lite"/>
    </source>
</evidence>
<sequence length="408" mass="44489">MSGALTRRRFGALAGAGALAAALPARAAPGGIRPGPYLLGADVSWIPEDEAEGATYWQDGRQRDPLAILKDTGFNAIKLRTFVDPANGYSRRKPGGPWCDLQHTLAFGRRIKAAGLHFTLTLHYSDDWADPQKQNKPAAWAQLPFPQLVERVRTYTADALATLERGGAAPDLVVIGNETTFGMLWPDGRVALTVPTGNPQTDAVHLNVAGAGGYDQFAALLKAGIAGARAAAPRAQIALHNHLGRHWPIVQHWTDNLRARGVAPDAIGFSCYQQAAQGDWERTFTEFERRYPGIGFLALEYSSRKRYVNDLVHARRHGWGSYIWEPTRHQEAIFLKDGKPAGEGPRPDLLAQGINAAEAPGAAPSVQPQKPPAGHGGRYDLNPDFATLYRHMARDYGLVPSRPTNRRK</sequence>
<organism evidence="8 9">
    <name type="scientific">Sphingomonas aracearum</name>
    <dbReference type="NCBI Taxonomy" id="2283317"/>
    <lineage>
        <taxon>Bacteria</taxon>
        <taxon>Pseudomonadati</taxon>
        <taxon>Pseudomonadota</taxon>
        <taxon>Alphaproteobacteria</taxon>
        <taxon>Sphingomonadales</taxon>
        <taxon>Sphingomonadaceae</taxon>
        <taxon>Sphingomonas</taxon>
    </lineage>
</organism>
<feature type="signal peptide" evidence="6">
    <location>
        <begin position="1"/>
        <end position="27"/>
    </location>
</feature>
<dbReference type="PROSITE" id="PS51318">
    <property type="entry name" value="TAT"/>
    <property type="match status" value="1"/>
</dbReference>
<dbReference type="InterPro" id="IPR017853">
    <property type="entry name" value="GH"/>
</dbReference>
<evidence type="ECO:0000256" key="6">
    <source>
        <dbReference type="RuleBase" id="RU361192"/>
    </source>
</evidence>
<keyword evidence="6" id="KW-0732">Signal</keyword>
<evidence type="ECO:0000313" key="9">
    <source>
        <dbReference type="Proteomes" id="UP000253918"/>
    </source>
</evidence>
<comment type="similarity">
    <text evidence="2 6">Belongs to the glycosyl hydrolase 53 family.</text>
</comment>
<dbReference type="Gene3D" id="3.20.20.80">
    <property type="entry name" value="Glycosidases"/>
    <property type="match status" value="1"/>
</dbReference>
<comment type="catalytic activity">
    <reaction evidence="1 6">
        <text>The enzyme specifically hydrolyzes (1-&gt;4)-beta-D-galactosidic linkages in type I arabinogalactans.</text>
        <dbReference type="EC" id="3.2.1.89"/>
    </reaction>
</comment>
<reference evidence="8 9" key="1">
    <citation type="submission" date="2018-07" db="EMBL/GenBank/DDBJ databases">
        <title>a novel species of Sphingomonas isolated from the rhizosphere soil of Araceae plant.</title>
        <authorList>
            <person name="Zhiyong W."/>
            <person name="Qinglan Z."/>
            <person name="Zhiwei F."/>
            <person name="Ding X."/>
            <person name="Gejiao W."/>
            <person name="Shixue Z."/>
        </authorList>
    </citation>
    <scope>NUCLEOTIDE SEQUENCE [LARGE SCALE GENOMIC DNA]</scope>
    <source>
        <strain evidence="8 9">WZY 27</strain>
    </source>
</reference>
<dbReference type="SUPFAM" id="SSF51445">
    <property type="entry name" value="(Trans)glycosidases"/>
    <property type="match status" value="1"/>
</dbReference>
<evidence type="ECO:0000256" key="5">
    <source>
        <dbReference type="ARBA" id="ARBA00023295"/>
    </source>
</evidence>
<dbReference type="InterPro" id="IPR011683">
    <property type="entry name" value="Glyco_hydro_53"/>
</dbReference>
<evidence type="ECO:0000313" key="8">
    <source>
        <dbReference type="EMBL" id="RDE07218.1"/>
    </source>
</evidence>
<dbReference type="GO" id="GO:0045490">
    <property type="term" value="P:pectin catabolic process"/>
    <property type="evidence" value="ECO:0007669"/>
    <property type="project" value="TreeGrafter"/>
</dbReference>
<dbReference type="EC" id="3.2.1.89" evidence="3 6"/>
<keyword evidence="5 6" id="KW-0326">Glycosidase</keyword>
<protein>
    <recommendedName>
        <fullName evidence="3 6">Arabinogalactan endo-beta-1,4-galactanase</fullName>
        <ecNumber evidence="3 6">3.2.1.89</ecNumber>
    </recommendedName>
</protein>
<dbReference type="AlphaFoldDB" id="A0A369VY35"/>
<name>A0A369VY35_9SPHN</name>
<evidence type="ECO:0000256" key="1">
    <source>
        <dbReference type="ARBA" id="ARBA00001695"/>
    </source>
</evidence>
<keyword evidence="4 6" id="KW-0378">Hydrolase</keyword>
<dbReference type="GO" id="GO:0031218">
    <property type="term" value="F:arabinogalactan endo-1,4-beta-galactosidase activity"/>
    <property type="evidence" value="ECO:0007669"/>
    <property type="project" value="UniProtKB-EC"/>
</dbReference>
<dbReference type="Pfam" id="PF07745">
    <property type="entry name" value="Glyco_hydro_53"/>
    <property type="match status" value="1"/>
</dbReference>
<evidence type="ECO:0000256" key="3">
    <source>
        <dbReference type="ARBA" id="ARBA00012556"/>
    </source>
</evidence>
<dbReference type="InterPro" id="IPR006311">
    <property type="entry name" value="TAT_signal"/>
</dbReference>
<evidence type="ECO:0000256" key="2">
    <source>
        <dbReference type="ARBA" id="ARBA00010687"/>
    </source>
</evidence>
<dbReference type="PANTHER" id="PTHR34983:SF1">
    <property type="entry name" value="ARABINOGALACTAN ENDO-BETA-1,4-GALACTANASE A"/>
    <property type="match status" value="1"/>
</dbReference>
<dbReference type="PANTHER" id="PTHR34983">
    <property type="entry name" value="ARABINOGALACTAN ENDO-BETA-1,4-GALACTANASE A"/>
    <property type="match status" value="1"/>
</dbReference>
<feature type="chain" id="PRO_5016479133" description="Arabinogalactan endo-beta-1,4-galactanase" evidence="6">
    <location>
        <begin position="28"/>
        <end position="408"/>
    </location>
</feature>
<accession>A0A369VY35</accession>